<feature type="region of interest" description="Disordered" evidence="1">
    <location>
        <begin position="354"/>
        <end position="409"/>
    </location>
</feature>
<keyword evidence="3" id="KW-1185">Reference proteome</keyword>
<evidence type="ECO:0000256" key="1">
    <source>
        <dbReference type="SAM" id="MobiDB-lite"/>
    </source>
</evidence>
<name>A0A3Q0JNU2_DIACI</name>
<gene>
    <name evidence="4" type="primary">LOC103523760</name>
</gene>
<feature type="compositionally biased region" description="Basic and acidic residues" evidence="1">
    <location>
        <begin position="368"/>
        <end position="379"/>
    </location>
</feature>
<organism evidence="3 4">
    <name type="scientific">Diaphorina citri</name>
    <name type="common">Asian citrus psyllid</name>
    <dbReference type="NCBI Taxonomy" id="121845"/>
    <lineage>
        <taxon>Eukaryota</taxon>
        <taxon>Metazoa</taxon>
        <taxon>Ecdysozoa</taxon>
        <taxon>Arthropoda</taxon>
        <taxon>Hexapoda</taxon>
        <taxon>Insecta</taxon>
        <taxon>Pterygota</taxon>
        <taxon>Neoptera</taxon>
        <taxon>Paraneoptera</taxon>
        <taxon>Hemiptera</taxon>
        <taxon>Sternorrhyncha</taxon>
        <taxon>Psylloidea</taxon>
        <taxon>Psyllidae</taxon>
        <taxon>Diaphorininae</taxon>
        <taxon>Diaphorina</taxon>
    </lineage>
</organism>
<dbReference type="PANTHER" id="PTHR47633:SF4">
    <property type="entry name" value="MYOPALLADIN ISOFORM X1"/>
    <property type="match status" value="1"/>
</dbReference>
<dbReference type="PANTHER" id="PTHR47633">
    <property type="entry name" value="IMMUNOGLOBULIN"/>
    <property type="match status" value="1"/>
</dbReference>
<dbReference type="SUPFAM" id="SSF48726">
    <property type="entry name" value="Immunoglobulin"/>
    <property type="match status" value="1"/>
</dbReference>
<dbReference type="GeneID" id="103523760"/>
<dbReference type="FunFam" id="2.60.40.10:FF:001403">
    <property type="entry name" value="Sallimus, isoform U"/>
    <property type="match status" value="1"/>
</dbReference>
<dbReference type="InterPro" id="IPR013783">
    <property type="entry name" value="Ig-like_fold"/>
</dbReference>
<dbReference type="AlphaFoldDB" id="A0A3Q0JNU2"/>
<dbReference type="Proteomes" id="UP000079169">
    <property type="component" value="Unplaced"/>
</dbReference>
<feature type="non-terminal residue" evidence="4">
    <location>
        <position position="438"/>
    </location>
</feature>
<feature type="compositionally biased region" description="Polar residues" evidence="1">
    <location>
        <begin position="354"/>
        <end position="367"/>
    </location>
</feature>
<dbReference type="KEGG" id="dci:103523760"/>
<dbReference type="InterPro" id="IPR036179">
    <property type="entry name" value="Ig-like_dom_sf"/>
</dbReference>
<dbReference type="STRING" id="121845.A0A3Q0JNU2"/>
<dbReference type="RefSeq" id="XP_026688903.1">
    <property type="nucleotide sequence ID" value="XM_026833102.1"/>
</dbReference>
<dbReference type="Pfam" id="PF07679">
    <property type="entry name" value="I-set"/>
    <property type="match status" value="1"/>
</dbReference>
<reference evidence="4" key="1">
    <citation type="submission" date="2025-08" db="UniProtKB">
        <authorList>
            <consortium name="RefSeq"/>
        </authorList>
    </citation>
    <scope>IDENTIFICATION</scope>
</reference>
<dbReference type="PaxDb" id="121845-A0A3Q0JNU2"/>
<evidence type="ECO:0000313" key="4">
    <source>
        <dbReference type="RefSeq" id="XP_026688903.1"/>
    </source>
</evidence>
<feature type="domain" description="Immunoglobulin I-set" evidence="2">
    <location>
        <begin position="45"/>
        <end position="134"/>
    </location>
</feature>
<protein>
    <submittedName>
        <fullName evidence="4">Titin</fullName>
    </submittedName>
</protein>
<evidence type="ECO:0000313" key="3">
    <source>
        <dbReference type="Proteomes" id="UP000079169"/>
    </source>
</evidence>
<proteinExistence type="predicted"/>
<dbReference type="Gene3D" id="2.60.40.10">
    <property type="entry name" value="Immunoglobulins"/>
    <property type="match status" value="1"/>
</dbReference>
<accession>A0A3Q0JNU2</accession>
<dbReference type="InterPro" id="IPR013098">
    <property type="entry name" value="Ig_I-set"/>
</dbReference>
<sequence>MEHKGKIQERVVDASELDDDGYYAITERKYYALSDLSEQKPAKPPVFTKKIQPCRAFEQDQARFEVEFDGDPLPTIKWFREDFPITSSPDFQIHTFSTKSILIMRQVFMEDSGVFAVIAENRGGKAKCSANLVVEEKRQGGRGGVVPPSFLTTISSAVINVGQLARFDAKISATKPLDVYWLKARFSSTLVAFQSHPKSIKLPFKFPILTKYFPSLAWYDSELSEYQKERANESTELEKVFDERHAAQATKTPDALMAGTIADMIKRDKIQKKEPEWTQAVKTRKTEDYYNKLSKLEEDQLIREARIREASHQVGIPQERVSVSSKAAQKYERDLEAAKKEPELQPWQKKNILKSRTASSDRSGVSTEETKIIDGRKVSVPEPSASGVHGKEIHTAKSQQVQKEKKGDKEIVRKITATETTEMEHKGKIQERVVDASE</sequence>
<evidence type="ECO:0000259" key="2">
    <source>
        <dbReference type="Pfam" id="PF07679"/>
    </source>
</evidence>